<dbReference type="PROSITE" id="PS51257">
    <property type="entry name" value="PROKAR_LIPOPROTEIN"/>
    <property type="match status" value="1"/>
</dbReference>
<dbReference type="OrthoDB" id="3295189at2"/>
<keyword evidence="1" id="KW-0732">Signal</keyword>
<dbReference type="EMBL" id="LLZH01000283">
    <property type="protein sequence ID" value="KUL28885.1"/>
    <property type="molecule type" value="Genomic_DNA"/>
</dbReference>
<sequence>MQPTPRRALRSSAVVISVCALAGCATLTSTTTTTSPTSTAIPGPASTFVQTPVAATVAAPGLSLTGTNLPVIVASLIKYGQWLITNPDPALVTNIAEPGCAAANQLIAETQSLIDQGAYVTTTAPTVTAVRWPSPAPSASAASFGDQASLDLQVSRPAEAVTMRSSGKQTQVLSYLPELRSTTVRISLFRAADKKWRFCEVSTPLDGSRADSIAVLL</sequence>
<accession>A0A124G9G7</accession>
<feature type="chain" id="PRO_5038969719" description="Lipoprotein" evidence="1">
    <location>
        <begin position="23"/>
        <end position="217"/>
    </location>
</feature>
<protein>
    <recommendedName>
        <fullName evidence="4">Lipoprotein</fullName>
    </recommendedName>
</protein>
<dbReference type="RefSeq" id="WP_067698203.1">
    <property type="nucleotide sequence ID" value="NZ_LLZH01000283.1"/>
</dbReference>
<evidence type="ECO:0000256" key="1">
    <source>
        <dbReference type="SAM" id="SignalP"/>
    </source>
</evidence>
<evidence type="ECO:0008006" key="4">
    <source>
        <dbReference type="Google" id="ProtNLM"/>
    </source>
</evidence>
<keyword evidence="3" id="KW-1185">Reference proteome</keyword>
<proteinExistence type="predicted"/>
<comment type="caution">
    <text evidence="2">The sequence shown here is derived from an EMBL/GenBank/DDBJ whole genome shotgun (WGS) entry which is preliminary data.</text>
</comment>
<reference evidence="2 3" key="1">
    <citation type="submission" date="2015-10" db="EMBL/GenBank/DDBJ databases">
        <authorList>
            <person name="Gilbert D.G."/>
        </authorList>
    </citation>
    <scope>NUCLEOTIDE SEQUENCE [LARGE SCALE GENOMIC DNA]</scope>
    <source>
        <strain evidence="2 3">NRRL B-16712</strain>
    </source>
</reference>
<organism evidence="2 3">
    <name type="scientific">Actinoplanes awajinensis subsp. mycoplanecinus</name>
    <dbReference type="NCBI Taxonomy" id="135947"/>
    <lineage>
        <taxon>Bacteria</taxon>
        <taxon>Bacillati</taxon>
        <taxon>Actinomycetota</taxon>
        <taxon>Actinomycetes</taxon>
        <taxon>Micromonosporales</taxon>
        <taxon>Micromonosporaceae</taxon>
        <taxon>Actinoplanes</taxon>
    </lineage>
</organism>
<gene>
    <name evidence="2" type="ORF">ADL15_30005</name>
</gene>
<evidence type="ECO:0000313" key="2">
    <source>
        <dbReference type="EMBL" id="KUL28885.1"/>
    </source>
</evidence>
<dbReference type="Proteomes" id="UP000053244">
    <property type="component" value="Unassembled WGS sequence"/>
</dbReference>
<dbReference type="AlphaFoldDB" id="A0A124G9G7"/>
<feature type="signal peptide" evidence="1">
    <location>
        <begin position="1"/>
        <end position="22"/>
    </location>
</feature>
<evidence type="ECO:0000313" key="3">
    <source>
        <dbReference type="Proteomes" id="UP000053244"/>
    </source>
</evidence>
<name>A0A124G9G7_9ACTN</name>